<keyword evidence="2 6" id="KW-0238">DNA-binding</keyword>
<dbReference type="InterPro" id="IPR047640">
    <property type="entry name" value="RpiR-like"/>
</dbReference>
<dbReference type="Pfam" id="PF01418">
    <property type="entry name" value="HTH_6"/>
    <property type="match status" value="1"/>
</dbReference>
<evidence type="ECO:0000256" key="3">
    <source>
        <dbReference type="ARBA" id="ARBA00023163"/>
    </source>
</evidence>
<dbReference type="Gene3D" id="1.10.10.10">
    <property type="entry name" value="Winged helix-like DNA-binding domain superfamily/Winged helix DNA-binding domain"/>
    <property type="match status" value="1"/>
</dbReference>
<dbReference type="PANTHER" id="PTHR30514:SF1">
    <property type="entry name" value="HTH-TYPE TRANSCRIPTIONAL REGULATOR HEXR-RELATED"/>
    <property type="match status" value="1"/>
</dbReference>
<dbReference type="InterPro" id="IPR046348">
    <property type="entry name" value="SIS_dom_sf"/>
</dbReference>
<evidence type="ECO:0000256" key="1">
    <source>
        <dbReference type="ARBA" id="ARBA00023015"/>
    </source>
</evidence>
<sequence>MRYRVIHQLRERNFDKAVTRSEMEVLDYLEKNFDRIPHISVVKVAAESFTSQATINRTCKILGFRGYSELKYAVEEDLVLMKSSSEKHIAHTEYILRKISFDSVDEVAKAVSENRRKLLLFGLGASNISALYLQRQLLYKGIPSTIIAEVQMLKNFEDFAIIILSSSGETQRCHQMAKEAQKRGLKVLTLTKKDSTLMQFSDLTFYHEVPVDKQKGISREQQLHIILMVNELIDRI</sequence>
<dbReference type="GO" id="GO:0097367">
    <property type="term" value="F:carbohydrate derivative binding"/>
    <property type="evidence" value="ECO:0007669"/>
    <property type="project" value="InterPro"/>
</dbReference>
<accession>A0A1I5B9I7</accession>
<feature type="domain" description="HTH rpiR-type" evidence="4">
    <location>
        <begin position="5"/>
        <end position="81"/>
    </location>
</feature>
<evidence type="ECO:0000313" key="6">
    <source>
        <dbReference type="EMBL" id="SFN71347.1"/>
    </source>
</evidence>
<dbReference type="GO" id="GO:0003677">
    <property type="term" value="F:DNA binding"/>
    <property type="evidence" value="ECO:0007669"/>
    <property type="project" value="UniProtKB-KW"/>
</dbReference>
<dbReference type="PROSITE" id="PS51071">
    <property type="entry name" value="HTH_RPIR"/>
    <property type="match status" value="1"/>
</dbReference>
<dbReference type="GO" id="GO:0003700">
    <property type="term" value="F:DNA-binding transcription factor activity"/>
    <property type="evidence" value="ECO:0007669"/>
    <property type="project" value="InterPro"/>
</dbReference>
<dbReference type="SUPFAM" id="SSF53697">
    <property type="entry name" value="SIS domain"/>
    <property type="match status" value="1"/>
</dbReference>
<protein>
    <submittedName>
        <fullName evidence="6">DNA-binding transcriptional regulator, MurR/RpiR family, contains HTH and SIS domains</fullName>
    </submittedName>
</protein>
<keyword evidence="1" id="KW-0805">Transcription regulation</keyword>
<dbReference type="PROSITE" id="PS51464">
    <property type="entry name" value="SIS"/>
    <property type="match status" value="1"/>
</dbReference>
<dbReference type="Pfam" id="PF01380">
    <property type="entry name" value="SIS"/>
    <property type="match status" value="1"/>
</dbReference>
<dbReference type="Proteomes" id="UP000181899">
    <property type="component" value="Unassembled WGS sequence"/>
</dbReference>
<name>A0A1I5B9I7_9CLOT</name>
<organism evidence="6 7">
    <name type="scientific">Proteiniclasticum ruminis</name>
    <dbReference type="NCBI Taxonomy" id="398199"/>
    <lineage>
        <taxon>Bacteria</taxon>
        <taxon>Bacillati</taxon>
        <taxon>Bacillota</taxon>
        <taxon>Clostridia</taxon>
        <taxon>Eubacteriales</taxon>
        <taxon>Clostridiaceae</taxon>
        <taxon>Proteiniclasticum</taxon>
    </lineage>
</organism>
<evidence type="ECO:0000259" key="4">
    <source>
        <dbReference type="PROSITE" id="PS51071"/>
    </source>
</evidence>
<keyword evidence="3" id="KW-0804">Transcription</keyword>
<feature type="domain" description="SIS" evidence="5">
    <location>
        <begin position="107"/>
        <end position="236"/>
    </location>
</feature>
<gene>
    <name evidence="6" type="ORF">SAMN04488695_10484</name>
</gene>
<dbReference type="InterPro" id="IPR035472">
    <property type="entry name" value="RpiR-like_SIS"/>
</dbReference>
<dbReference type="SUPFAM" id="SSF46689">
    <property type="entry name" value="Homeodomain-like"/>
    <property type="match status" value="1"/>
</dbReference>
<dbReference type="InterPro" id="IPR009057">
    <property type="entry name" value="Homeodomain-like_sf"/>
</dbReference>
<dbReference type="GO" id="GO:1901135">
    <property type="term" value="P:carbohydrate derivative metabolic process"/>
    <property type="evidence" value="ECO:0007669"/>
    <property type="project" value="InterPro"/>
</dbReference>
<dbReference type="AlphaFoldDB" id="A0A1I5B9I7"/>
<dbReference type="CDD" id="cd05013">
    <property type="entry name" value="SIS_RpiR"/>
    <property type="match status" value="1"/>
</dbReference>
<dbReference type="OrthoDB" id="9762536at2"/>
<reference evidence="6 7" key="1">
    <citation type="submission" date="2016-10" db="EMBL/GenBank/DDBJ databases">
        <authorList>
            <person name="de Groot N.N."/>
        </authorList>
    </citation>
    <scope>NUCLEOTIDE SEQUENCE [LARGE SCALE GENOMIC DNA]</scope>
    <source>
        <strain evidence="6 7">ML2</strain>
    </source>
</reference>
<evidence type="ECO:0000259" key="5">
    <source>
        <dbReference type="PROSITE" id="PS51464"/>
    </source>
</evidence>
<dbReference type="InterPro" id="IPR036388">
    <property type="entry name" value="WH-like_DNA-bd_sf"/>
</dbReference>
<dbReference type="InterPro" id="IPR000281">
    <property type="entry name" value="HTH_RpiR"/>
</dbReference>
<evidence type="ECO:0000313" key="7">
    <source>
        <dbReference type="Proteomes" id="UP000181899"/>
    </source>
</evidence>
<keyword evidence="7" id="KW-1185">Reference proteome</keyword>
<evidence type="ECO:0000256" key="2">
    <source>
        <dbReference type="ARBA" id="ARBA00023125"/>
    </source>
</evidence>
<dbReference type="RefSeq" id="WP_074911834.1">
    <property type="nucleotide sequence ID" value="NZ_FOVK01000004.1"/>
</dbReference>
<dbReference type="EMBL" id="FOVK01000004">
    <property type="protein sequence ID" value="SFN71347.1"/>
    <property type="molecule type" value="Genomic_DNA"/>
</dbReference>
<dbReference type="InterPro" id="IPR001347">
    <property type="entry name" value="SIS_dom"/>
</dbReference>
<proteinExistence type="predicted"/>
<dbReference type="Gene3D" id="3.40.50.10490">
    <property type="entry name" value="Glucose-6-phosphate isomerase like protein, domain 1"/>
    <property type="match status" value="1"/>
</dbReference>
<dbReference type="PANTHER" id="PTHR30514">
    <property type="entry name" value="GLUCOKINASE"/>
    <property type="match status" value="1"/>
</dbReference>